<reference evidence="2" key="1">
    <citation type="submission" date="2021-05" db="EMBL/GenBank/DDBJ databases">
        <authorList>
            <person name="Alioto T."/>
            <person name="Alioto T."/>
            <person name="Gomez Garrido J."/>
        </authorList>
    </citation>
    <scope>NUCLEOTIDE SEQUENCE</scope>
</reference>
<dbReference type="AlphaFoldDB" id="A0A8D9BPM3"/>
<feature type="transmembrane region" description="Helical" evidence="1">
    <location>
        <begin position="35"/>
        <end position="54"/>
    </location>
</feature>
<keyword evidence="1" id="KW-1133">Transmembrane helix</keyword>
<organism evidence="2">
    <name type="scientific">Cacopsylla melanoneura</name>
    <dbReference type="NCBI Taxonomy" id="428564"/>
    <lineage>
        <taxon>Eukaryota</taxon>
        <taxon>Metazoa</taxon>
        <taxon>Ecdysozoa</taxon>
        <taxon>Arthropoda</taxon>
        <taxon>Hexapoda</taxon>
        <taxon>Insecta</taxon>
        <taxon>Pterygota</taxon>
        <taxon>Neoptera</taxon>
        <taxon>Paraneoptera</taxon>
        <taxon>Hemiptera</taxon>
        <taxon>Sternorrhyncha</taxon>
        <taxon>Psylloidea</taxon>
        <taxon>Psyllidae</taxon>
        <taxon>Psyllinae</taxon>
        <taxon>Cacopsylla</taxon>
    </lineage>
</organism>
<evidence type="ECO:0000313" key="2">
    <source>
        <dbReference type="EMBL" id="CAG6789063.1"/>
    </source>
</evidence>
<keyword evidence="1" id="KW-0812">Transmembrane</keyword>
<protein>
    <submittedName>
        <fullName evidence="2">Uncharacterized protein</fullName>
    </submittedName>
</protein>
<evidence type="ECO:0000256" key="1">
    <source>
        <dbReference type="SAM" id="Phobius"/>
    </source>
</evidence>
<dbReference type="EMBL" id="HBUF01663009">
    <property type="protein sequence ID" value="CAG6789063.1"/>
    <property type="molecule type" value="Transcribed_RNA"/>
</dbReference>
<proteinExistence type="predicted"/>
<accession>A0A8D9BPM3</accession>
<keyword evidence="1" id="KW-0472">Membrane</keyword>
<name>A0A8D9BPM3_9HEMI</name>
<sequence length="103" mass="11915">MKFCFATYLFFKPFRLSIHLHSEHSQSSAPRTPDASLVFVYIFLWFSSAYSFGFRLSKVPHPYFFGFHLCPRFLIHTSLVSVSHSFRFQSASVVSVSRSGFFA</sequence>